<reference evidence="2" key="1">
    <citation type="journal article" date="2014" name="Int. J. Syst. Evol. Microbiol.">
        <title>Complete genome sequence of Corynebacterium casei LMG S-19264T (=DSM 44701T), isolated from a smear-ripened cheese.</title>
        <authorList>
            <consortium name="US DOE Joint Genome Institute (JGI-PGF)"/>
            <person name="Walter F."/>
            <person name="Albersmeier A."/>
            <person name="Kalinowski J."/>
            <person name="Ruckert C."/>
        </authorList>
    </citation>
    <scope>NUCLEOTIDE SEQUENCE</scope>
    <source>
        <strain evidence="2">CGMCC 4.3508</strain>
    </source>
</reference>
<dbReference type="EMBL" id="BMMH01000016">
    <property type="protein sequence ID" value="GGL35011.1"/>
    <property type="molecule type" value="Genomic_DNA"/>
</dbReference>
<organism evidence="2 3">
    <name type="scientific">Nocardia jinanensis</name>
    <dbReference type="NCBI Taxonomy" id="382504"/>
    <lineage>
        <taxon>Bacteria</taxon>
        <taxon>Bacillati</taxon>
        <taxon>Actinomycetota</taxon>
        <taxon>Actinomycetes</taxon>
        <taxon>Mycobacteriales</taxon>
        <taxon>Nocardiaceae</taxon>
        <taxon>Nocardia</taxon>
    </lineage>
</organism>
<accession>A0A917RV78</accession>
<protein>
    <submittedName>
        <fullName evidence="2">Uncharacterized protein</fullName>
    </submittedName>
</protein>
<dbReference type="Proteomes" id="UP000638263">
    <property type="component" value="Unassembled WGS sequence"/>
</dbReference>
<dbReference type="AlphaFoldDB" id="A0A917RV78"/>
<reference evidence="2" key="2">
    <citation type="submission" date="2020-09" db="EMBL/GenBank/DDBJ databases">
        <authorList>
            <person name="Sun Q."/>
            <person name="Zhou Y."/>
        </authorList>
    </citation>
    <scope>NUCLEOTIDE SEQUENCE</scope>
    <source>
        <strain evidence="2">CGMCC 4.3508</strain>
    </source>
</reference>
<evidence type="ECO:0000313" key="3">
    <source>
        <dbReference type="Proteomes" id="UP000638263"/>
    </source>
</evidence>
<evidence type="ECO:0000313" key="2">
    <source>
        <dbReference type="EMBL" id="GGL35011.1"/>
    </source>
</evidence>
<name>A0A917RV78_9NOCA</name>
<evidence type="ECO:0000256" key="1">
    <source>
        <dbReference type="SAM" id="MobiDB-lite"/>
    </source>
</evidence>
<comment type="caution">
    <text evidence="2">The sequence shown here is derived from an EMBL/GenBank/DDBJ whole genome shotgun (WGS) entry which is preliminary data.</text>
</comment>
<feature type="compositionally biased region" description="Basic and acidic residues" evidence="1">
    <location>
        <begin position="1"/>
        <end position="26"/>
    </location>
</feature>
<gene>
    <name evidence="2" type="ORF">GCM10011588_57160</name>
</gene>
<feature type="region of interest" description="Disordered" evidence="1">
    <location>
        <begin position="1"/>
        <end position="58"/>
    </location>
</feature>
<feature type="compositionally biased region" description="Acidic residues" evidence="1">
    <location>
        <begin position="38"/>
        <end position="51"/>
    </location>
</feature>
<keyword evidence="3" id="KW-1185">Reference proteome</keyword>
<sequence length="58" mass="6339">MSSEDLNRQIPDELFRKVSAKPERALPDALFGPAPEQVEAETTEDTGPADDGDVRRAV</sequence>
<dbReference type="RefSeq" id="WP_156426413.1">
    <property type="nucleotide sequence ID" value="NZ_BMMH01000016.1"/>
</dbReference>
<proteinExistence type="predicted"/>